<keyword evidence="22" id="KW-1185">Reference proteome</keyword>
<keyword evidence="6" id="KW-0997">Cell inner membrane</keyword>
<evidence type="ECO:0000313" key="22">
    <source>
        <dbReference type="Proteomes" id="UP000233491"/>
    </source>
</evidence>
<evidence type="ECO:0000259" key="19">
    <source>
        <dbReference type="Pfam" id="PF13614"/>
    </source>
</evidence>
<dbReference type="InterPro" id="IPR050445">
    <property type="entry name" value="Bact_polysacc_biosynth/exp"/>
</dbReference>
<evidence type="ECO:0000256" key="6">
    <source>
        <dbReference type="ARBA" id="ARBA00022519"/>
    </source>
</evidence>
<feature type="domain" description="AAA" evidence="19">
    <location>
        <begin position="522"/>
        <end position="665"/>
    </location>
</feature>
<evidence type="ECO:0000256" key="13">
    <source>
        <dbReference type="ARBA" id="ARBA00023136"/>
    </source>
</evidence>
<organism evidence="21 22">
    <name type="scientific">Pleomorphomonas diazotrophica</name>
    <dbReference type="NCBI Taxonomy" id="1166257"/>
    <lineage>
        <taxon>Bacteria</taxon>
        <taxon>Pseudomonadati</taxon>
        <taxon>Pseudomonadota</taxon>
        <taxon>Alphaproteobacteria</taxon>
        <taxon>Hyphomicrobiales</taxon>
        <taxon>Pleomorphomonadaceae</taxon>
        <taxon>Pleomorphomonas</taxon>
    </lineage>
</organism>
<dbReference type="PANTHER" id="PTHR32309:SF13">
    <property type="entry name" value="FERRIC ENTEROBACTIN TRANSPORT PROTEIN FEPE"/>
    <property type="match status" value="1"/>
</dbReference>
<dbReference type="GO" id="GO:0005886">
    <property type="term" value="C:plasma membrane"/>
    <property type="evidence" value="ECO:0007669"/>
    <property type="project" value="UniProtKB-SubCell"/>
</dbReference>
<proteinExistence type="inferred from homology"/>
<evidence type="ECO:0000256" key="5">
    <source>
        <dbReference type="ARBA" id="ARBA00022475"/>
    </source>
</evidence>
<evidence type="ECO:0000256" key="12">
    <source>
        <dbReference type="ARBA" id="ARBA00022989"/>
    </source>
</evidence>
<dbReference type="Pfam" id="PF02706">
    <property type="entry name" value="Wzz"/>
    <property type="match status" value="1"/>
</dbReference>
<comment type="catalytic activity">
    <reaction evidence="15">
        <text>L-tyrosyl-[protein] + ATP = O-phospho-L-tyrosyl-[protein] + ADP + H(+)</text>
        <dbReference type="Rhea" id="RHEA:10596"/>
        <dbReference type="Rhea" id="RHEA-COMP:10136"/>
        <dbReference type="Rhea" id="RHEA-COMP:20101"/>
        <dbReference type="ChEBI" id="CHEBI:15378"/>
        <dbReference type="ChEBI" id="CHEBI:30616"/>
        <dbReference type="ChEBI" id="CHEBI:46858"/>
        <dbReference type="ChEBI" id="CHEBI:61978"/>
        <dbReference type="ChEBI" id="CHEBI:456216"/>
        <dbReference type="EC" id="2.7.10.2"/>
    </reaction>
</comment>
<evidence type="ECO:0000259" key="20">
    <source>
        <dbReference type="Pfam" id="PF13807"/>
    </source>
</evidence>
<feature type="coiled-coil region" evidence="16">
    <location>
        <begin position="195"/>
        <end position="249"/>
    </location>
</feature>
<dbReference type="Gene3D" id="3.40.50.300">
    <property type="entry name" value="P-loop containing nucleotide triphosphate hydrolases"/>
    <property type="match status" value="1"/>
</dbReference>
<evidence type="ECO:0000259" key="18">
    <source>
        <dbReference type="Pfam" id="PF02706"/>
    </source>
</evidence>
<dbReference type="AlphaFoldDB" id="A0A1I4RLB0"/>
<keyword evidence="10" id="KW-0418">Kinase</keyword>
<accession>A0A1I4RLB0</accession>
<keyword evidence="12 17" id="KW-1133">Transmembrane helix</keyword>
<evidence type="ECO:0000256" key="7">
    <source>
        <dbReference type="ARBA" id="ARBA00022679"/>
    </source>
</evidence>
<feature type="transmembrane region" description="Helical" evidence="17">
    <location>
        <begin position="19"/>
        <end position="39"/>
    </location>
</feature>
<sequence>MDSSEFDVRNAIGLVRRQIWLILSTVLIIVGLAAVYVFLQTPTYTASTLILVDPRQKNALDPESQMSLLPTDNARVESEVEILKSPSTQIEAISRLGLVKDPEFGVKLSTVDRLMIFFKIKTMENLLADTDSQLRAVLARFSNNVTIARRGLTYVISVSATSADPAKAALIANTLSSTYIAAQVDAKISNALSVRDALNRRLAQASATINENENRIDAFVNENIEKVSNESTRADITAMRASLDALKAQSVSAQSLQASVSTLAANKDWDGIAAQLRSDTITQIKAERDKVLADIGNAAAGSTRANNLRESLAELDKRLSDQVNVEIGTLSERVKTAQQEQDRLRTSIRDTVLSSNLSNDVMVRIYELQQESAVAKTLYQDLLQRLRGVETQADLQLADSRIVSSALPPDAPSAPKTKLILTLALVAGLGLGLGLAFLNENFIGGFTSDQQFEAVLGVPVISSIPLLSRAGRSVTERSQVASELIDHPLTAYSESIRRIRLGLENMLRRKLQDKSREGGLIIMVGSAIPGEGKTTTAIAIARAFAMSGKRVLLVDCDLRRPSIAPALGLTPENGLADYLTLSLDSQSIRQFVTKDKVPGLDMIVGKNTHRTSTDSLIETAQFNLLMELAKERFEIIVLDTPPILPVVDAQYLATRADIITLVVHWASTSQRDVRSAINDLRTTAGEDIPIAAVLSKAELGVGSYRNKYNSYYYYAPES</sequence>
<feature type="domain" description="Polysaccharide chain length determinant N-terminal" evidence="18">
    <location>
        <begin position="5"/>
        <end position="95"/>
    </location>
</feature>
<evidence type="ECO:0000256" key="16">
    <source>
        <dbReference type="SAM" id="Coils"/>
    </source>
</evidence>
<comment type="similarity">
    <text evidence="2">Belongs to the CpsD/CapB family.</text>
</comment>
<evidence type="ECO:0000313" key="21">
    <source>
        <dbReference type="EMBL" id="PKR87509.1"/>
    </source>
</evidence>
<keyword evidence="7" id="KW-0808">Transferase</keyword>
<evidence type="ECO:0000256" key="14">
    <source>
        <dbReference type="ARBA" id="ARBA00023137"/>
    </source>
</evidence>
<dbReference type="EMBL" id="PJNW01000017">
    <property type="protein sequence ID" value="PKR87509.1"/>
    <property type="molecule type" value="Genomic_DNA"/>
</dbReference>
<dbReference type="Pfam" id="PF13614">
    <property type="entry name" value="AAA_31"/>
    <property type="match status" value="1"/>
</dbReference>
<evidence type="ECO:0000256" key="2">
    <source>
        <dbReference type="ARBA" id="ARBA00007316"/>
    </source>
</evidence>
<comment type="caution">
    <text evidence="21">The sequence shown here is derived from an EMBL/GenBank/DDBJ whole genome shotgun (WGS) entry which is preliminary data.</text>
</comment>
<dbReference type="PANTHER" id="PTHR32309">
    <property type="entry name" value="TYROSINE-PROTEIN KINASE"/>
    <property type="match status" value="1"/>
</dbReference>
<keyword evidence="8 17" id="KW-0812">Transmembrane</keyword>
<dbReference type="InterPro" id="IPR003856">
    <property type="entry name" value="LPS_length_determ_N"/>
</dbReference>
<feature type="domain" description="Tyrosine-protein kinase G-rich" evidence="20">
    <location>
        <begin position="367"/>
        <end position="438"/>
    </location>
</feature>
<keyword evidence="13 17" id="KW-0472">Membrane</keyword>
<dbReference type="EC" id="2.7.10.2" evidence="4"/>
<evidence type="ECO:0000256" key="9">
    <source>
        <dbReference type="ARBA" id="ARBA00022741"/>
    </source>
</evidence>
<keyword evidence="5" id="KW-1003">Cell membrane</keyword>
<keyword evidence="16" id="KW-0175">Coiled coil</keyword>
<evidence type="ECO:0000256" key="17">
    <source>
        <dbReference type="SAM" id="Phobius"/>
    </source>
</evidence>
<evidence type="ECO:0000256" key="10">
    <source>
        <dbReference type="ARBA" id="ARBA00022777"/>
    </source>
</evidence>
<dbReference type="CDD" id="cd05387">
    <property type="entry name" value="BY-kinase"/>
    <property type="match status" value="1"/>
</dbReference>
<evidence type="ECO:0000256" key="4">
    <source>
        <dbReference type="ARBA" id="ARBA00011903"/>
    </source>
</evidence>
<evidence type="ECO:0000256" key="15">
    <source>
        <dbReference type="ARBA" id="ARBA00051245"/>
    </source>
</evidence>
<reference evidence="21 22" key="1">
    <citation type="submission" date="2017-12" db="EMBL/GenBank/DDBJ databases">
        <title>Anaerobic carbon monoxide metabolism by Pleomorphomonas carboxyditropha sp. nov., a new mesophilic hydrogenogenic carboxidotroph.</title>
        <authorList>
            <person name="Esquivel-Elizondo S."/>
            <person name="Krajmalnik-Brown R."/>
        </authorList>
    </citation>
    <scope>NUCLEOTIDE SEQUENCE [LARGE SCALE GENOMIC DNA]</scope>
    <source>
        <strain evidence="21 22">R5-392</strain>
    </source>
</reference>
<dbReference type="InterPro" id="IPR025669">
    <property type="entry name" value="AAA_dom"/>
</dbReference>
<keyword evidence="14" id="KW-0829">Tyrosine-protein kinase</keyword>
<dbReference type="InterPro" id="IPR032807">
    <property type="entry name" value="GNVR"/>
</dbReference>
<dbReference type="InterPro" id="IPR005702">
    <property type="entry name" value="Wzc-like_C"/>
</dbReference>
<dbReference type="OrthoDB" id="230260at2"/>
<protein>
    <recommendedName>
        <fullName evidence="4">non-specific protein-tyrosine kinase</fullName>
        <ecNumber evidence="4">2.7.10.2</ecNumber>
    </recommendedName>
</protein>
<name>A0A1I4RLB0_9HYPH</name>
<gene>
    <name evidence="21" type="ORF">CXZ10_19375</name>
</gene>
<comment type="similarity">
    <text evidence="3">Belongs to the etk/wzc family.</text>
</comment>
<dbReference type="SUPFAM" id="SSF52540">
    <property type="entry name" value="P-loop containing nucleoside triphosphate hydrolases"/>
    <property type="match status" value="1"/>
</dbReference>
<evidence type="ECO:0000256" key="1">
    <source>
        <dbReference type="ARBA" id="ARBA00004429"/>
    </source>
</evidence>
<dbReference type="GO" id="GO:0004713">
    <property type="term" value="F:protein tyrosine kinase activity"/>
    <property type="evidence" value="ECO:0007669"/>
    <property type="project" value="TreeGrafter"/>
</dbReference>
<dbReference type="InterPro" id="IPR027417">
    <property type="entry name" value="P-loop_NTPase"/>
</dbReference>
<comment type="subcellular location">
    <subcellularLocation>
        <location evidence="1">Cell inner membrane</location>
        <topology evidence="1">Multi-pass membrane protein</topology>
    </subcellularLocation>
</comment>
<dbReference type="Pfam" id="PF13807">
    <property type="entry name" value="GNVR"/>
    <property type="match status" value="1"/>
</dbReference>
<evidence type="ECO:0000256" key="8">
    <source>
        <dbReference type="ARBA" id="ARBA00022692"/>
    </source>
</evidence>
<evidence type="ECO:0000256" key="11">
    <source>
        <dbReference type="ARBA" id="ARBA00022840"/>
    </source>
</evidence>
<dbReference type="Proteomes" id="UP000233491">
    <property type="component" value="Unassembled WGS sequence"/>
</dbReference>
<dbReference type="RefSeq" id="WP_101291018.1">
    <property type="nucleotide sequence ID" value="NZ_FOUQ01000002.1"/>
</dbReference>
<evidence type="ECO:0000256" key="3">
    <source>
        <dbReference type="ARBA" id="ARBA00008883"/>
    </source>
</evidence>
<keyword evidence="9" id="KW-0547">Nucleotide-binding</keyword>
<keyword evidence="11" id="KW-0067">ATP-binding</keyword>